<dbReference type="Pfam" id="PF07992">
    <property type="entry name" value="Pyr_redox_2"/>
    <property type="match status" value="1"/>
</dbReference>
<proteinExistence type="inferred from homology"/>
<evidence type="ECO:0000256" key="9">
    <source>
        <dbReference type="SAM" id="MobiDB-lite"/>
    </source>
</evidence>
<dbReference type="EMBL" id="CP017754">
    <property type="protein sequence ID" value="AOZ07866.1"/>
    <property type="molecule type" value="Genomic_DNA"/>
</dbReference>
<evidence type="ECO:0000256" key="4">
    <source>
        <dbReference type="ARBA" id="ARBA00022827"/>
    </source>
</evidence>
<evidence type="ECO:0000256" key="8">
    <source>
        <dbReference type="RuleBase" id="RU003691"/>
    </source>
</evidence>
<feature type="domain" description="Pyridine nucleotide-disulphide oxidoreductase dimerisation" evidence="10">
    <location>
        <begin position="384"/>
        <end position="492"/>
    </location>
</feature>
<dbReference type="Gene3D" id="3.50.50.60">
    <property type="entry name" value="FAD/NAD(P)-binding domain"/>
    <property type="match status" value="2"/>
</dbReference>
<dbReference type="RefSeq" id="WP_071010480.1">
    <property type="nucleotide sequence ID" value="NZ_CP017754.1"/>
</dbReference>
<evidence type="ECO:0000256" key="3">
    <source>
        <dbReference type="ARBA" id="ARBA00022630"/>
    </source>
</evidence>
<keyword evidence="6" id="KW-1015">Disulfide bond</keyword>
<evidence type="ECO:0000259" key="10">
    <source>
        <dbReference type="Pfam" id="PF02852"/>
    </source>
</evidence>
<accession>A0ABM6F8K5</accession>
<evidence type="ECO:0000313" key="12">
    <source>
        <dbReference type="EMBL" id="AOZ07866.1"/>
    </source>
</evidence>
<evidence type="ECO:0000256" key="2">
    <source>
        <dbReference type="ARBA" id="ARBA00007532"/>
    </source>
</evidence>
<evidence type="ECO:0000256" key="7">
    <source>
        <dbReference type="ARBA" id="ARBA00023284"/>
    </source>
</evidence>
<dbReference type="PROSITE" id="PS00076">
    <property type="entry name" value="PYRIDINE_REDOX_1"/>
    <property type="match status" value="1"/>
</dbReference>
<keyword evidence="13" id="KW-1185">Reference proteome</keyword>
<keyword evidence="4 8" id="KW-0274">FAD</keyword>
<evidence type="ECO:0000256" key="5">
    <source>
        <dbReference type="ARBA" id="ARBA00023002"/>
    </source>
</evidence>
<evidence type="ECO:0000259" key="11">
    <source>
        <dbReference type="Pfam" id="PF07992"/>
    </source>
</evidence>
<keyword evidence="5 8" id="KW-0560">Oxidoreductase</keyword>
<dbReference type="InterPro" id="IPR001100">
    <property type="entry name" value="Pyr_nuc-diS_OxRdtase"/>
</dbReference>
<evidence type="ECO:0000313" key="13">
    <source>
        <dbReference type="Proteomes" id="UP000177515"/>
    </source>
</evidence>
<dbReference type="InterPro" id="IPR004099">
    <property type="entry name" value="Pyr_nucl-diS_OxRdtase_dimer"/>
</dbReference>
<gene>
    <name evidence="12" type="ORF">BKK80_01060</name>
</gene>
<name>A0ABM6F8K5_9BURK</name>
<reference evidence="12 13" key="1">
    <citation type="submission" date="2016-10" db="EMBL/GenBank/DDBJ databases">
        <title>Complete genome sequences of three Cupriavidus strains isolated from various Malaysian environments.</title>
        <authorList>
            <person name="Abdullah A.A.-A."/>
            <person name="Shafie N.A.H."/>
            <person name="Lau N.S."/>
        </authorList>
    </citation>
    <scope>NUCLEOTIDE SEQUENCE [LARGE SCALE GENOMIC DNA]</scope>
    <source>
        <strain evidence="12 13">USMAA1020</strain>
    </source>
</reference>
<feature type="region of interest" description="Disordered" evidence="9">
    <location>
        <begin position="1"/>
        <end position="36"/>
    </location>
</feature>
<dbReference type="InterPro" id="IPR016156">
    <property type="entry name" value="FAD/NAD-linked_Rdtase_dimer_sf"/>
</dbReference>
<feature type="domain" description="FAD/NAD(P)-binding" evidence="11">
    <location>
        <begin position="43"/>
        <end position="364"/>
    </location>
</feature>
<evidence type="ECO:0000256" key="6">
    <source>
        <dbReference type="ARBA" id="ARBA00023157"/>
    </source>
</evidence>
<dbReference type="Pfam" id="PF02852">
    <property type="entry name" value="Pyr_redox_dim"/>
    <property type="match status" value="1"/>
</dbReference>
<dbReference type="SUPFAM" id="SSF51905">
    <property type="entry name" value="FAD/NAD(P)-binding domain"/>
    <property type="match status" value="1"/>
</dbReference>
<organism evidence="12 13">
    <name type="scientific">Cupriavidus malaysiensis</name>
    <dbReference type="NCBI Taxonomy" id="367825"/>
    <lineage>
        <taxon>Bacteria</taxon>
        <taxon>Pseudomonadati</taxon>
        <taxon>Pseudomonadota</taxon>
        <taxon>Betaproteobacteria</taxon>
        <taxon>Burkholderiales</taxon>
        <taxon>Burkholderiaceae</taxon>
        <taxon>Cupriavidus</taxon>
    </lineage>
</organism>
<comment type="cofactor">
    <cofactor evidence="1">
        <name>FAD</name>
        <dbReference type="ChEBI" id="CHEBI:57692"/>
    </cofactor>
</comment>
<keyword evidence="3 8" id="KW-0285">Flavoprotein</keyword>
<protein>
    <submittedName>
        <fullName evidence="12">Pyridine nucleotide-disulfide oxidoreductase</fullName>
    </submittedName>
</protein>
<dbReference type="InterPro" id="IPR046952">
    <property type="entry name" value="GSHR/TRXR-like"/>
</dbReference>
<dbReference type="PANTHER" id="PTHR42737:SF2">
    <property type="entry name" value="GLUTATHIONE REDUCTASE"/>
    <property type="match status" value="1"/>
</dbReference>
<dbReference type="InterPro" id="IPR023753">
    <property type="entry name" value="FAD/NAD-binding_dom"/>
</dbReference>
<evidence type="ECO:0000256" key="1">
    <source>
        <dbReference type="ARBA" id="ARBA00001974"/>
    </source>
</evidence>
<dbReference type="PRINTS" id="PR00368">
    <property type="entry name" value="FADPNR"/>
</dbReference>
<dbReference type="InterPro" id="IPR036188">
    <property type="entry name" value="FAD/NAD-bd_sf"/>
</dbReference>
<dbReference type="Gene3D" id="3.30.390.30">
    <property type="match status" value="1"/>
</dbReference>
<dbReference type="PANTHER" id="PTHR42737">
    <property type="entry name" value="GLUTATHIONE REDUCTASE"/>
    <property type="match status" value="1"/>
</dbReference>
<dbReference type="Proteomes" id="UP000177515">
    <property type="component" value="Chromosome 1"/>
</dbReference>
<sequence length="494" mass="51934">MSKRQANPATPRKRASQVSAEPVPERVPRRGRGKAGARRREADFIVIGAGSGGVAAARRAAAHGARVILVERDAVGGTCVNRGCVPKKMLSYGAGLAAILSGCLSHTGAREDWGDAIVRVDAEVARLNVVYTERLQQAGVTLLHGEARLGAPGEVHVGDEILQARRILLATGAAPRRLPVPGGELACSSDDIFTWKSLPASLAVVGGGYIAVEQASILARFGVKVDLLVRGERLLPHFDHDLAAALHDALVAQGIRIHLNAEVTLLAAANGAVEVCYRPRGGTEGGNGNQGSGRTESLRAQAVLAAIGRVAHSDGLGLEALDVRRGTRGGIAVDRQLRTSVRGLYAVGDATDGPQLTPVAIAQGRWLADRLFGRRGDRADFDYIPFAVFCEPAIASVGLSEAAAAEAAGKAERIRTVVKRFVSLENRFGGSEQASLVKLVINARSGRVLGAHMMDGAAPEIIQAFAVALRLGVKEHHLETTVRLHPTVAEELFG</sequence>
<dbReference type="PRINTS" id="PR00411">
    <property type="entry name" value="PNDRDTASEI"/>
</dbReference>
<dbReference type="InterPro" id="IPR012999">
    <property type="entry name" value="Pyr_OxRdtase_I_AS"/>
</dbReference>
<dbReference type="SUPFAM" id="SSF55424">
    <property type="entry name" value="FAD/NAD-linked reductases, dimerisation (C-terminal) domain"/>
    <property type="match status" value="1"/>
</dbReference>
<dbReference type="PIRSF" id="PIRSF000350">
    <property type="entry name" value="Mercury_reductase_MerA"/>
    <property type="match status" value="1"/>
</dbReference>
<keyword evidence="7 8" id="KW-0676">Redox-active center</keyword>
<comment type="similarity">
    <text evidence="2 8">Belongs to the class-I pyridine nucleotide-disulfide oxidoreductase family.</text>
</comment>